<keyword evidence="2" id="KW-1185">Reference proteome</keyword>
<proteinExistence type="predicted"/>
<accession>A0ACB7ZJ60</accession>
<gene>
    <name evidence="1" type="ORF">Vadar_012659</name>
</gene>
<reference evidence="1 2" key="1">
    <citation type="journal article" date="2021" name="Hortic Res">
        <title>High-quality reference genome and annotation aids understanding of berry development for evergreen blueberry (Vaccinium darrowii).</title>
        <authorList>
            <person name="Yu J."/>
            <person name="Hulse-Kemp A.M."/>
            <person name="Babiker E."/>
            <person name="Staton M."/>
        </authorList>
    </citation>
    <scope>NUCLEOTIDE SEQUENCE [LARGE SCALE GENOMIC DNA]</scope>
    <source>
        <strain evidence="2">cv. NJ 8807/NJ 8810</strain>
        <tissue evidence="1">Young leaf</tissue>
    </source>
</reference>
<organism evidence="1 2">
    <name type="scientific">Vaccinium darrowii</name>
    <dbReference type="NCBI Taxonomy" id="229202"/>
    <lineage>
        <taxon>Eukaryota</taxon>
        <taxon>Viridiplantae</taxon>
        <taxon>Streptophyta</taxon>
        <taxon>Embryophyta</taxon>
        <taxon>Tracheophyta</taxon>
        <taxon>Spermatophyta</taxon>
        <taxon>Magnoliopsida</taxon>
        <taxon>eudicotyledons</taxon>
        <taxon>Gunneridae</taxon>
        <taxon>Pentapetalae</taxon>
        <taxon>asterids</taxon>
        <taxon>Ericales</taxon>
        <taxon>Ericaceae</taxon>
        <taxon>Vaccinioideae</taxon>
        <taxon>Vaccinieae</taxon>
        <taxon>Vaccinium</taxon>
    </lineage>
</organism>
<sequence length="184" mass="20391">MSGLLEGISNVQELLDECMSFGLENKAINLIEVIVLSNSCGTRVKSCYDLKEAETRKNNRVKLLVLGDMEEEFSTRLACVTLFDYSTSPGITFDITHDCQTYTVGVDITPIATATSGESTVGVDDCRKLFSGGFAIVKGSTKRANERTFEFSCEKGAYMFELIDLCVFVLEHPIISRFHVVLLF</sequence>
<comment type="caution">
    <text evidence="1">The sequence shown here is derived from an EMBL/GenBank/DDBJ whole genome shotgun (WGS) entry which is preliminary data.</text>
</comment>
<dbReference type="Proteomes" id="UP000828048">
    <property type="component" value="Chromosome 9"/>
</dbReference>
<evidence type="ECO:0000313" key="1">
    <source>
        <dbReference type="EMBL" id="KAH7865882.1"/>
    </source>
</evidence>
<protein>
    <submittedName>
        <fullName evidence="1">Uncharacterized protein</fullName>
    </submittedName>
</protein>
<name>A0ACB7ZJ60_9ERIC</name>
<evidence type="ECO:0000313" key="2">
    <source>
        <dbReference type="Proteomes" id="UP000828048"/>
    </source>
</evidence>
<dbReference type="EMBL" id="CM037159">
    <property type="protein sequence ID" value="KAH7865882.1"/>
    <property type="molecule type" value="Genomic_DNA"/>
</dbReference>